<evidence type="ECO:0000313" key="2">
    <source>
        <dbReference type="EMBL" id="OIN89368.1"/>
    </source>
</evidence>
<reference evidence="2 3" key="1">
    <citation type="journal article" date="2016" name="Environ. Microbiol.">
        <title>Genomic resolution of a cold subsurface aquifer community provides metabolic insights for novel microbes adapted to high CO concentrations.</title>
        <authorList>
            <person name="Probst A.J."/>
            <person name="Castelle C.J."/>
            <person name="Singh A."/>
            <person name="Brown C.T."/>
            <person name="Anantharaman K."/>
            <person name="Sharon I."/>
            <person name="Hug L.A."/>
            <person name="Burstein D."/>
            <person name="Emerson J.B."/>
            <person name="Thomas B.C."/>
            <person name="Banfield J.F."/>
        </authorList>
    </citation>
    <scope>NUCLEOTIDE SEQUENCE [LARGE SCALE GENOMIC DNA]</scope>
    <source>
        <strain evidence="2">CG1_02_42_45</strain>
    </source>
</reference>
<proteinExistence type="predicted"/>
<evidence type="ECO:0008006" key="4">
    <source>
        <dbReference type="Google" id="ProtNLM"/>
    </source>
</evidence>
<evidence type="ECO:0000313" key="3">
    <source>
        <dbReference type="Proteomes" id="UP000182753"/>
    </source>
</evidence>
<accession>A0A1J4RQQ1</accession>
<dbReference type="GO" id="GO:0016757">
    <property type="term" value="F:glycosyltransferase activity"/>
    <property type="evidence" value="ECO:0007669"/>
    <property type="project" value="TreeGrafter"/>
</dbReference>
<dbReference type="SUPFAM" id="SSF53756">
    <property type="entry name" value="UDP-Glycosyltransferase/glycogen phosphorylase"/>
    <property type="match status" value="1"/>
</dbReference>
<dbReference type="GO" id="GO:0009103">
    <property type="term" value="P:lipopolysaccharide biosynthetic process"/>
    <property type="evidence" value="ECO:0007669"/>
    <property type="project" value="TreeGrafter"/>
</dbReference>
<dbReference type="AlphaFoldDB" id="A0A1J4RQQ1"/>
<protein>
    <recommendedName>
        <fullName evidence="4">Glycosyl transferase family 1 domain-containing protein</fullName>
    </recommendedName>
</protein>
<keyword evidence="1" id="KW-0808">Transferase</keyword>
<sequence length="436" mass="50181">MPEMIKSKKRVGLISSDKVGPKMAGPGIRYLELARALVKFFDVTLFVPYSTDLVEKNIKIIPFDPRPSSFDLMKKVVNLDVVIAQSLYPPLLYKLKKRGIKFIADLYDPLLIEVLECTKDDNYRWRQSIFDFIFCSLVLEISAANHILCASERQKDYYVGVLSGRKILTPKFHDASPNLENFITLAPFGLDHKPPKAKNPEAIFQKFPQIKKGDKILYWGGGIWNWFDPLSVIKAVEIISLRRKDVKLFFLGTKHPNSLIKKMKTANEAVHYAKDKGLLDKFVFFNFDWTPYEERADYLMQAAIGVSTHFDNTETRFSFRTRILDYLWAELPMILTRGDAFAELCEEKNLGRVVDFENPKQIAAAAEAIIDNPTLTATIKKNIKEVKKDFYWTTIAGQIAAVIKDERWIERRIFLPRFLGLAFNFYLAGLLKKLSK</sequence>
<organism evidence="2 3">
    <name type="scientific">Candidatus Berkelbacteria bacterium CG1_02_42_45</name>
    <dbReference type="NCBI Taxonomy" id="1805036"/>
    <lineage>
        <taxon>Bacteria</taxon>
        <taxon>Candidatus Berkelbacteria</taxon>
    </lineage>
</organism>
<dbReference type="EMBL" id="MNUJ01000043">
    <property type="protein sequence ID" value="OIN89368.1"/>
    <property type="molecule type" value="Genomic_DNA"/>
</dbReference>
<dbReference type="PANTHER" id="PTHR46401:SF2">
    <property type="entry name" value="GLYCOSYLTRANSFERASE WBBK-RELATED"/>
    <property type="match status" value="1"/>
</dbReference>
<evidence type="ECO:0000256" key="1">
    <source>
        <dbReference type="ARBA" id="ARBA00022679"/>
    </source>
</evidence>
<name>A0A1J4RQQ1_9BACT</name>
<dbReference type="Proteomes" id="UP000182753">
    <property type="component" value="Unassembled WGS sequence"/>
</dbReference>
<comment type="caution">
    <text evidence="2">The sequence shown here is derived from an EMBL/GenBank/DDBJ whole genome shotgun (WGS) entry which is preliminary data.</text>
</comment>
<gene>
    <name evidence="2" type="ORF">AUJ40_02080</name>
</gene>
<dbReference type="Pfam" id="PF13692">
    <property type="entry name" value="Glyco_trans_1_4"/>
    <property type="match status" value="1"/>
</dbReference>
<dbReference type="PANTHER" id="PTHR46401">
    <property type="entry name" value="GLYCOSYLTRANSFERASE WBBK-RELATED"/>
    <property type="match status" value="1"/>
</dbReference>
<dbReference type="Gene3D" id="3.40.50.2000">
    <property type="entry name" value="Glycogen Phosphorylase B"/>
    <property type="match status" value="1"/>
</dbReference>